<protein>
    <submittedName>
        <fullName evidence="1">Uncharacterized protein</fullName>
    </submittedName>
</protein>
<gene>
    <name evidence="1" type="ORF">LCGC14_2076300</name>
</gene>
<dbReference type="EMBL" id="LAZR01025002">
    <property type="protein sequence ID" value="KKL73298.1"/>
    <property type="molecule type" value="Genomic_DNA"/>
</dbReference>
<organism evidence="1">
    <name type="scientific">marine sediment metagenome</name>
    <dbReference type="NCBI Taxonomy" id="412755"/>
    <lineage>
        <taxon>unclassified sequences</taxon>
        <taxon>metagenomes</taxon>
        <taxon>ecological metagenomes</taxon>
    </lineage>
</organism>
<feature type="non-terminal residue" evidence="1">
    <location>
        <position position="1"/>
    </location>
</feature>
<evidence type="ECO:0000313" key="1">
    <source>
        <dbReference type="EMBL" id="KKL73298.1"/>
    </source>
</evidence>
<comment type="caution">
    <text evidence="1">The sequence shown here is derived from an EMBL/GenBank/DDBJ whole genome shotgun (WGS) entry which is preliminary data.</text>
</comment>
<proteinExistence type="predicted"/>
<accession>A0A0F9EGV2</accession>
<sequence length="50" mass="5663">PSKTKLPTGMLMYSVVNEGVVISYIENRKVTPQFQIDESKCKKWSNLCGN</sequence>
<name>A0A0F9EGV2_9ZZZZ</name>
<reference evidence="1" key="1">
    <citation type="journal article" date="2015" name="Nature">
        <title>Complex archaea that bridge the gap between prokaryotes and eukaryotes.</title>
        <authorList>
            <person name="Spang A."/>
            <person name="Saw J.H."/>
            <person name="Jorgensen S.L."/>
            <person name="Zaremba-Niedzwiedzka K."/>
            <person name="Martijn J."/>
            <person name="Lind A.E."/>
            <person name="van Eijk R."/>
            <person name="Schleper C."/>
            <person name="Guy L."/>
            <person name="Ettema T.J."/>
        </authorList>
    </citation>
    <scope>NUCLEOTIDE SEQUENCE</scope>
</reference>
<dbReference type="AlphaFoldDB" id="A0A0F9EGV2"/>